<dbReference type="PANTHER" id="PTHR32215">
    <property type="entry name" value="CILIA- AND FLAGELLA-ASSOCIATED PROTEIN 57"/>
    <property type="match status" value="1"/>
</dbReference>
<organism evidence="3 4">
    <name type="scientific">Streblomastix strix</name>
    <dbReference type="NCBI Taxonomy" id="222440"/>
    <lineage>
        <taxon>Eukaryota</taxon>
        <taxon>Metamonada</taxon>
        <taxon>Preaxostyla</taxon>
        <taxon>Oxymonadida</taxon>
        <taxon>Streblomastigidae</taxon>
        <taxon>Streblomastix</taxon>
    </lineage>
</organism>
<keyword evidence="3" id="KW-0282">Flagellum</keyword>
<gene>
    <name evidence="3" type="ORF">EZS28_002195</name>
</gene>
<feature type="coiled-coil region" evidence="1">
    <location>
        <begin position="90"/>
        <end position="290"/>
    </location>
</feature>
<feature type="region of interest" description="Disordered" evidence="2">
    <location>
        <begin position="552"/>
        <end position="585"/>
    </location>
</feature>
<feature type="compositionally biased region" description="Low complexity" evidence="2">
    <location>
        <begin position="606"/>
        <end position="628"/>
    </location>
</feature>
<feature type="compositionally biased region" description="Polar residues" evidence="2">
    <location>
        <begin position="708"/>
        <end position="724"/>
    </location>
</feature>
<feature type="coiled-coil region" evidence="1">
    <location>
        <begin position="337"/>
        <end position="410"/>
    </location>
</feature>
<feature type="compositionally biased region" description="Basic and acidic residues" evidence="2">
    <location>
        <begin position="444"/>
        <end position="461"/>
    </location>
</feature>
<feature type="compositionally biased region" description="Low complexity" evidence="2">
    <location>
        <begin position="645"/>
        <end position="662"/>
    </location>
</feature>
<keyword evidence="3" id="KW-0969">Cilium</keyword>
<dbReference type="InterPro" id="IPR052993">
    <property type="entry name" value="CFA-57"/>
</dbReference>
<feature type="coiled-coil region" evidence="1">
    <location>
        <begin position="36"/>
        <end position="63"/>
    </location>
</feature>
<reference evidence="3 4" key="1">
    <citation type="submission" date="2019-03" db="EMBL/GenBank/DDBJ databases">
        <title>Single cell metagenomics reveals metabolic interactions within the superorganism composed of flagellate Streblomastix strix and complex community of Bacteroidetes bacteria on its surface.</title>
        <authorList>
            <person name="Treitli S.C."/>
            <person name="Kolisko M."/>
            <person name="Husnik F."/>
            <person name="Keeling P."/>
            <person name="Hampl V."/>
        </authorList>
    </citation>
    <scope>NUCLEOTIDE SEQUENCE [LARGE SCALE GENOMIC DNA]</scope>
    <source>
        <strain evidence="3">ST1C</strain>
    </source>
</reference>
<protein>
    <submittedName>
        <fullName evidence="3">Putative cilia-and flagella-associated protein</fullName>
    </submittedName>
</protein>
<dbReference type="AlphaFoldDB" id="A0A5J4X5K6"/>
<comment type="caution">
    <text evidence="3">The sequence shown here is derived from an EMBL/GenBank/DDBJ whole genome shotgun (WGS) entry which is preliminary data.</text>
</comment>
<feature type="region of interest" description="Disordered" evidence="2">
    <location>
        <begin position="602"/>
        <end position="775"/>
    </location>
</feature>
<evidence type="ECO:0000256" key="1">
    <source>
        <dbReference type="SAM" id="Coils"/>
    </source>
</evidence>
<name>A0A5J4X5K6_9EUKA</name>
<evidence type="ECO:0000313" key="4">
    <source>
        <dbReference type="Proteomes" id="UP000324800"/>
    </source>
</evidence>
<feature type="compositionally biased region" description="Basic and acidic residues" evidence="2">
    <location>
        <begin position="752"/>
        <end position="775"/>
    </location>
</feature>
<feature type="region of interest" description="Disordered" evidence="2">
    <location>
        <begin position="442"/>
        <end position="461"/>
    </location>
</feature>
<sequence>MQVHEHKLRFDEKVTELEEQHLQAMDDLERVYEHDVQTRQANIKRLQQEKEDLQVKYDGMITQMQGQFSWKEDKIKQHYLSIDEQNQRAFEGLKEEMRLLADKYETALKQQEEESEEELQKVKLSHADEIDKEKQKVRDMDDQVLALQTQLRQAMDAVEPLRQEKSELERKLLETKATVEQLRSDVRNHSIRMAEHEDTITDKETMILRLKKENQELDKFKFVLDFKIKELEKTIEPKNEQIAALEEQIQDMDAELEREHRRSTNTQLELKEKEMRANSLREENKVLKTKGMRQGRYIETFQHDLYEIIQQEPKVWKDKMKGLYLKFVNADDEIATNEGDEQKSQEFQRQREFLERSVTTLKSSLERHRNQGKGEVRQKLDENIQLIEEINDLRKEKRGLMNTITELRKDILTLKTATARGLDTGKTLAHMGQTSALGMTFETEQSKKDKDKEREKEKEIELNKSQSIAARALSAYEKERERELKEQEKLKTSSALKGHLYLGTTKEAQDVMESKSKVSHLLTLLEINTHEMQNQQEELNVLRAFVEDVVQRSSSSQGSQGGQSQSQNQTMNSTTNDQFQLTGANDTNQLSQLSAAAKEILKPRDYSSSSSSQPYYSTSQSSNYQNQPASHIRPMGSSPTSNFTQGSQQVPVQSSISSLSGQKKYGGRAGGVQSATGAAGSGQLQKGRPPLIQGGNRQNTPPPRLPSLNGTTGSSNGNTQSLFNPGSLAPPLSEIQKEKEKQNGNGSLKKKLSVEEEMKRQEEEDEAKLDMEDGM</sequence>
<proteinExistence type="predicted"/>
<evidence type="ECO:0000313" key="3">
    <source>
        <dbReference type="EMBL" id="KAA6402283.1"/>
    </source>
</evidence>
<accession>A0A5J4X5K6</accession>
<dbReference type="EMBL" id="SNRW01000259">
    <property type="protein sequence ID" value="KAA6402283.1"/>
    <property type="molecule type" value="Genomic_DNA"/>
</dbReference>
<keyword evidence="1" id="KW-0175">Coiled coil</keyword>
<dbReference type="PANTHER" id="PTHR32215:SF0">
    <property type="entry name" value="CILIA- AND FLAGELLA-ASSOCIATED PROTEIN 57"/>
    <property type="match status" value="1"/>
</dbReference>
<feature type="compositionally biased region" description="Low complexity" evidence="2">
    <location>
        <begin position="552"/>
        <end position="578"/>
    </location>
</feature>
<dbReference type="OrthoDB" id="10251741at2759"/>
<evidence type="ECO:0000256" key="2">
    <source>
        <dbReference type="SAM" id="MobiDB-lite"/>
    </source>
</evidence>
<dbReference type="Proteomes" id="UP000324800">
    <property type="component" value="Unassembled WGS sequence"/>
</dbReference>
<keyword evidence="3" id="KW-0966">Cell projection</keyword>